<dbReference type="AlphaFoldDB" id="A0A166GBA3"/>
<feature type="region of interest" description="Disordered" evidence="1">
    <location>
        <begin position="82"/>
        <end position="102"/>
    </location>
</feature>
<proteinExistence type="predicted"/>
<dbReference type="EMBL" id="KV417580">
    <property type="protein sequence ID" value="KZP17658.1"/>
    <property type="molecule type" value="Genomic_DNA"/>
</dbReference>
<protein>
    <submittedName>
        <fullName evidence="2">Uncharacterized protein</fullName>
    </submittedName>
</protein>
<evidence type="ECO:0000313" key="3">
    <source>
        <dbReference type="Proteomes" id="UP000076532"/>
    </source>
</evidence>
<feature type="compositionally biased region" description="Polar residues" evidence="1">
    <location>
        <begin position="82"/>
        <end position="93"/>
    </location>
</feature>
<evidence type="ECO:0000256" key="1">
    <source>
        <dbReference type="SAM" id="MobiDB-lite"/>
    </source>
</evidence>
<dbReference type="Proteomes" id="UP000076532">
    <property type="component" value="Unassembled WGS sequence"/>
</dbReference>
<keyword evidence="3" id="KW-1185">Reference proteome</keyword>
<organism evidence="2 3">
    <name type="scientific">Athelia psychrophila</name>
    <dbReference type="NCBI Taxonomy" id="1759441"/>
    <lineage>
        <taxon>Eukaryota</taxon>
        <taxon>Fungi</taxon>
        <taxon>Dikarya</taxon>
        <taxon>Basidiomycota</taxon>
        <taxon>Agaricomycotina</taxon>
        <taxon>Agaricomycetes</taxon>
        <taxon>Agaricomycetidae</taxon>
        <taxon>Atheliales</taxon>
        <taxon>Atheliaceae</taxon>
        <taxon>Athelia</taxon>
    </lineage>
</organism>
<reference evidence="2 3" key="1">
    <citation type="journal article" date="2016" name="Mol. Biol. Evol.">
        <title>Comparative Genomics of Early-Diverging Mushroom-Forming Fungi Provides Insights into the Origins of Lignocellulose Decay Capabilities.</title>
        <authorList>
            <person name="Nagy L.G."/>
            <person name="Riley R."/>
            <person name="Tritt A."/>
            <person name="Adam C."/>
            <person name="Daum C."/>
            <person name="Floudas D."/>
            <person name="Sun H."/>
            <person name="Yadav J.S."/>
            <person name="Pangilinan J."/>
            <person name="Larsson K.H."/>
            <person name="Matsuura K."/>
            <person name="Barry K."/>
            <person name="Labutti K."/>
            <person name="Kuo R."/>
            <person name="Ohm R.A."/>
            <person name="Bhattacharya S.S."/>
            <person name="Shirouzu T."/>
            <person name="Yoshinaga Y."/>
            <person name="Martin F.M."/>
            <person name="Grigoriev I.V."/>
            <person name="Hibbett D.S."/>
        </authorList>
    </citation>
    <scope>NUCLEOTIDE SEQUENCE [LARGE SCALE GENOMIC DNA]</scope>
    <source>
        <strain evidence="2 3">CBS 109695</strain>
    </source>
</reference>
<name>A0A166GBA3_9AGAM</name>
<accession>A0A166GBA3</accession>
<sequence length="142" mass="15996">MITKKACAVVQPASNVSKMMMIYVRTYPRTLVSFPDTLCSSIEVASTPALTAFFALAFISPEPLSHRLPSRYLELLAQCPGAQSLSHRPSQNPLRRKQRHNKDNRWLPLIENGVPRPFCGSDEERSMAWPLYLRRGNVPVDG</sequence>
<gene>
    <name evidence="2" type="ORF">FIBSPDRAFT_864656</name>
</gene>
<evidence type="ECO:0000313" key="2">
    <source>
        <dbReference type="EMBL" id="KZP17658.1"/>
    </source>
</evidence>